<proteinExistence type="predicted"/>
<reference evidence="1 2" key="1">
    <citation type="submission" date="2008-03" db="EMBL/GenBank/DDBJ databases">
        <title>Complete sequence of chromosome of Methylobacterium radiotolerans JCM 2831.</title>
        <authorList>
            <consortium name="US DOE Joint Genome Institute"/>
            <person name="Copeland A."/>
            <person name="Lucas S."/>
            <person name="Lapidus A."/>
            <person name="Glavina del Rio T."/>
            <person name="Dalin E."/>
            <person name="Tice H."/>
            <person name="Bruce D."/>
            <person name="Goodwin L."/>
            <person name="Pitluck S."/>
            <person name="Kiss H."/>
            <person name="Brettin T."/>
            <person name="Detter J.C."/>
            <person name="Han C."/>
            <person name="Kuske C.R."/>
            <person name="Schmutz J."/>
            <person name="Larimer F."/>
            <person name="Land M."/>
            <person name="Hauser L."/>
            <person name="Kyrpides N."/>
            <person name="Mikhailova N."/>
            <person name="Marx C.J."/>
            <person name="Richardson P."/>
        </authorList>
    </citation>
    <scope>NUCLEOTIDE SEQUENCE [LARGE SCALE GENOMIC DNA]</scope>
    <source>
        <strain evidence="2">ATCC 27329 / DSM 1819 / JCM 2831 / NBRC 15690 / NCIMB 10815 / 0-1</strain>
    </source>
</reference>
<protein>
    <recommendedName>
        <fullName evidence="3">Bacteriophage protein</fullName>
    </recommendedName>
</protein>
<accession>B1LUG4</accession>
<dbReference type="OrthoDB" id="2087522at2"/>
<gene>
    <name evidence="1" type="ordered locus">Mrad2831_1987</name>
</gene>
<dbReference type="GeneID" id="6138016"/>
<name>B1LUG4_METRJ</name>
<dbReference type="AlphaFoldDB" id="B1LUG4"/>
<dbReference type="HOGENOM" id="CLU_059703_0_0_5"/>
<sequence>MTDQYLRNLSVEIQGGKTFTYRGDENGGQGLRMTFEITMRDISAPNVARIGIFNLADSSTQPAFFVGKRVKVSAGYITGQSYVLFDGEIIQARNLRVDVTDKVLAILATDSSTPRNYAVVNKTLSAGHTHYDRVMACYEPMKAMGVGLGFIDTEALTKIKFPRGAALFGNAKDWLRQTCQATRTSWSIQQGKLQVLSNDKALPNGDIVLNSRTGLVGLPVQTIQGIEGVCLLNGNMVPGCVVRIDQKSIQLAEFDPSLAGAPNNKLLEQTGVSADGRYKVLYVGHVGDSRGEPFFTNFICVKIENSRVPYAMAQRGIGMPAT</sequence>
<evidence type="ECO:0008006" key="3">
    <source>
        <dbReference type="Google" id="ProtNLM"/>
    </source>
</evidence>
<evidence type="ECO:0000313" key="1">
    <source>
        <dbReference type="EMBL" id="ACB23982.1"/>
    </source>
</evidence>
<evidence type="ECO:0000313" key="2">
    <source>
        <dbReference type="Proteomes" id="UP000006589"/>
    </source>
</evidence>
<dbReference type="RefSeq" id="WP_012318966.1">
    <property type="nucleotide sequence ID" value="NC_010505.1"/>
</dbReference>
<dbReference type="Proteomes" id="UP000006589">
    <property type="component" value="Chromosome"/>
</dbReference>
<dbReference type="STRING" id="426355.Mrad2831_1987"/>
<dbReference type="EMBL" id="CP001001">
    <property type="protein sequence ID" value="ACB23982.1"/>
    <property type="molecule type" value="Genomic_DNA"/>
</dbReference>
<dbReference type="KEGG" id="mrd:Mrad2831_1987"/>
<organism evidence="1 2">
    <name type="scientific">Methylobacterium radiotolerans (strain ATCC 27329 / DSM 1819 / JCM 2831 / NBRC 15690 / NCIMB 10815 / 0-1)</name>
    <dbReference type="NCBI Taxonomy" id="426355"/>
    <lineage>
        <taxon>Bacteria</taxon>
        <taxon>Pseudomonadati</taxon>
        <taxon>Pseudomonadota</taxon>
        <taxon>Alphaproteobacteria</taxon>
        <taxon>Hyphomicrobiales</taxon>
        <taxon>Methylobacteriaceae</taxon>
        <taxon>Methylobacterium</taxon>
    </lineage>
</organism>
<dbReference type="eggNOG" id="ENOG502ZC7P">
    <property type="taxonomic scope" value="Bacteria"/>
</dbReference>